<dbReference type="PROSITE" id="PS50994">
    <property type="entry name" value="INTEGRASE"/>
    <property type="match status" value="1"/>
</dbReference>
<dbReference type="SUPFAM" id="SSF53098">
    <property type="entry name" value="Ribonuclease H-like"/>
    <property type="match status" value="1"/>
</dbReference>
<evidence type="ECO:0000313" key="2">
    <source>
        <dbReference type="EnsemblMetazoa" id="SMAR004957-PA"/>
    </source>
</evidence>
<dbReference type="EMBL" id="JH431567">
    <property type="status" value="NOT_ANNOTATED_CDS"/>
    <property type="molecule type" value="Genomic_DNA"/>
</dbReference>
<accession>T1IUX3</accession>
<dbReference type="PhylomeDB" id="T1IUX3"/>
<dbReference type="Gene3D" id="3.30.420.10">
    <property type="entry name" value="Ribonuclease H-like superfamily/Ribonuclease H"/>
    <property type="match status" value="1"/>
</dbReference>
<dbReference type="InterPro" id="IPR050951">
    <property type="entry name" value="Retrovirus_Pol_polyprotein"/>
</dbReference>
<dbReference type="AlphaFoldDB" id="T1IUX3"/>
<dbReference type="InterPro" id="IPR012337">
    <property type="entry name" value="RNaseH-like_sf"/>
</dbReference>
<feature type="domain" description="Integrase catalytic" evidence="1">
    <location>
        <begin position="119"/>
        <end position="184"/>
    </location>
</feature>
<organism evidence="2 3">
    <name type="scientific">Strigamia maritima</name>
    <name type="common">European centipede</name>
    <name type="synonym">Geophilus maritimus</name>
    <dbReference type="NCBI Taxonomy" id="126957"/>
    <lineage>
        <taxon>Eukaryota</taxon>
        <taxon>Metazoa</taxon>
        <taxon>Ecdysozoa</taxon>
        <taxon>Arthropoda</taxon>
        <taxon>Myriapoda</taxon>
        <taxon>Chilopoda</taxon>
        <taxon>Pleurostigmophora</taxon>
        <taxon>Geophilomorpha</taxon>
        <taxon>Linotaeniidae</taxon>
        <taxon>Strigamia</taxon>
    </lineage>
</organism>
<reference evidence="2" key="2">
    <citation type="submission" date="2015-02" db="UniProtKB">
        <authorList>
            <consortium name="EnsemblMetazoa"/>
        </authorList>
    </citation>
    <scope>IDENTIFICATION</scope>
</reference>
<dbReference type="Proteomes" id="UP000014500">
    <property type="component" value="Unassembled WGS sequence"/>
</dbReference>
<keyword evidence="3" id="KW-1185">Reference proteome</keyword>
<evidence type="ECO:0000259" key="1">
    <source>
        <dbReference type="PROSITE" id="PS50994"/>
    </source>
</evidence>
<proteinExistence type="predicted"/>
<dbReference type="PANTHER" id="PTHR37984:SF5">
    <property type="entry name" value="PROTEIN NYNRIN-LIKE"/>
    <property type="match status" value="1"/>
</dbReference>
<evidence type="ECO:0000313" key="3">
    <source>
        <dbReference type="Proteomes" id="UP000014500"/>
    </source>
</evidence>
<dbReference type="PANTHER" id="PTHR37984">
    <property type="entry name" value="PROTEIN CBG26694"/>
    <property type="match status" value="1"/>
</dbReference>
<dbReference type="STRING" id="126957.T1IUX3"/>
<dbReference type="InterPro" id="IPR001584">
    <property type="entry name" value="Integrase_cat-core"/>
</dbReference>
<dbReference type="EnsemblMetazoa" id="SMAR004957-RA">
    <property type="protein sequence ID" value="SMAR004957-PA"/>
    <property type="gene ID" value="SMAR004957"/>
</dbReference>
<dbReference type="InterPro" id="IPR036397">
    <property type="entry name" value="RNaseH_sf"/>
</dbReference>
<name>T1IUX3_STRMM</name>
<protein>
    <recommendedName>
        <fullName evidence="1">Integrase catalytic domain-containing protein</fullName>
    </recommendedName>
</protein>
<dbReference type="GO" id="GO:0003676">
    <property type="term" value="F:nucleic acid binding"/>
    <property type="evidence" value="ECO:0007669"/>
    <property type="project" value="InterPro"/>
</dbReference>
<sequence>MCRTRKTEVRPVAEYSNDDNGDGFYLGSVRAKTFGSAHQRDHWKGEEHFKNNGFFWENIQYRGFDLDEEISTFVHGVTSQLAVSDERLAEIITKQQEGDECGQLIKYCQEGWPTKDREFPKYPWQKVGLDLFKLDSNWYLLVTDYYSRFPFVFTLKSLHEKTIITHLDSLFSVHGTPEIVFSDN</sequence>
<dbReference type="GO" id="GO:0015074">
    <property type="term" value="P:DNA integration"/>
    <property type="evidence" value="ECO:0007669"/>
    <property type="project" value="InterPro"/>
</dbReference>
<reference evidence="3" key="1">
    <citation type="submission" date="2011-05" db="EMBL/GenBank/DDBJ databases">
        <authorList>
            <person name="Richards S.R."/>
            <person name="Qu J."/>
            <person name="Jiang H."/>
            <person name="Jhangiani S.N."/>
            <person name="Agravi P."/>
            <person name="Goodspeed R."/>
            <person name="Gross S."/>
            <person name="Mandapat C."/>
            <person name="Jackson L."/>
            <person name="Mathew T."/>
            <person name="Pu L."/>
            <person name="Thornton R."/>
            <person name="Saada N."/>
            <person name="Wilczek-Boney K.B."/>
            <person name="Lee S."/>
            <person name="Kovar C."/>
            <person name="Wu Y."/>
            <person name="Scherer S.E."/>
            <person name="Worley K.C."/>
            <person name="Muzny D.M."/>
            <person name="Gibbs R."/>
        </authorList>
    </citation>
    <scope>NUCLEOTIDE SEQUENCE</scope>
    <source>
        <strain evidence="3">Brora</strain>
    </source>
</reference>
<dbReference type="HOGENOM" id="CLU_1470004_0_0_1"/>